<dbReference type="Gene3D" id="1.10.10.10">
    <property type="entry name" value="Winged helix-like DNA-binding domain superfamily/Winged helix DNA-binding domain"/>
    <property type="match status" value="1"/>
</dbReference>
<evidence type="ECO:0000259" key="1">
    <source>
        <dbReference type="Pfam" id="PF03551"/>
    </source>
</evidence>
<dbReference type="InterPro" id="IPR036390">
    <property type="entry name" value="WH_DNA-bd_sf"/>
</dbReference>
<dbReference type="InterPro" id="IPR052509">
    <property type="entry name" value="Metal_resp_DNA-bind_regulator"/>
</dbReference>
<dbReference type="PANTHER" id="PTHR33169:SF14">
    <property type="entry name" value="TRANSCRIPTIONAL REGULATOR RV3488"/>
    <property type="match status" value="1"/>
</dbReference>
<sequence>MYSKELLKGTISAIILNLLAENEKMYGYEISQRVKEMSDGKILLKDGSLYPALQKMTKDGLLSFKEENYGKRIRKYYYLTPKGKTEKVRYLDELKDFLSTLNKLVFQDPKFEIS</sequence>
<dbReference type="InterPro" id="IPR005149">
    <property type="entry name" value="Tscrpt_reg_PadR_N"/>
</dbReference>
<dbReference type="PANTHER" id="PTHR33169">
    <property type="entry name" value="PADR-FAMILY TRANSCRIPTIONAL REGULATOR"/>
    <property type="match status" value="1"/>
</dbReference>
<dbReference type="AlphaFoldDB" id="A0AAX1N632"/>
<dbReference type="InterPro" id="IPR036388">
    <property type="entry name" value="WH-like_DNA-bd_sf"/>
</dbReference>
<gene>
    <name evidence="2" type="ORF">KMW28_05085</name>
</gene>
<protein>
    <submittedName>
        <fullName evidence="2">Helix-turn-helix transcriptional regulator</fullName>
    </submittedName>
</protein>
<proteinExistence type="predicted"/>
<dbReference type="KEGG" id="fya:KMW28_05085"/>
<keyword evidence="3" id="KW-1185">Reference proteome</keyword>
<dbReference type="Proteomes" id="UP000678679">
    <property type="component" value="Chromosome 1"/>
</dbReference>
<dbReference type="Pfam" id="PF03551">
    <property type="entry name" value="PadR"/>
    <property type="match status" value="1"/>
</dbReference>
<dbReference type="SUPFAM" id="SSF46785">
    <property type="entry name" value="Winged helix' DNA-binding domain"/>
    <property type="match status" value="1"/>
</dbReference>
<organism evidence="2 3">
    <name type="scientific">Flammeovirga yaeyamensis</name>
    <dbReference type="NCBI Taxonomy" id="367791"/>
    <lineage>
        <taxon>Bacteria</taxon>
        <taxon>Pseudomonadati</taxon>
        <taxon>Bacteroidota</taxon>
        <taxon>Cytophagia</taxon>
        <taxon>Cytophagales</taxon>
        <taxon>Flammeovirgaceae</taxon>
        <taxon>Flammeovirga</taxon>
    </lineage>
</organism>
<dbReference type="RefSeq" id="WP_169664421.1">
    <property type="nucleotide sequence ID" value="NZ_CP076132.1"/>
</dbReference>
<evidence type="ECO:0000313" key="2">
    <source>
        <dbReference type="EMBL" id="QWG02956.1"/>
    </source>
</evidence>
<accession>A0AAX1N632</accession>
<dbReference type="EMBL" id="CP076132">
    <property type="protein sequence ID" value="QWG02956.1"/>
    <property type="molecule type" value="Genomic_DNA"/>
</dbReference>
<reference evidence="2 3" key="1">
    <citation type="submission" date="2021-05" db="EMBL/GenBank/DDBJ databases">
        <title>Comparative genomic studies on the polysaccharide-degrading batcterial strains of the Flammeovirga genus.</title>
        <authorList>
            <person name="Zewei F."/>
            <person name="Zheng Z."/>
            <person name="Yu L."/>
            <person name="Ruyue G."/>
            <person name="Yanhong M."/>
            <person name="Yuanyuan C."/>
            <person name="Jingyan G."/>
            <person name="Wenjun H."/>
        </authorList>
    </citation>
    <scope>NUCLEOTIDE SEQUENCE [LARGE SCALE GENOMIC DNA]</scope>
    <source>
        <strain evidence="2 3">NBRC:100898</strain>
    </source>
</reference>
<evidence type="ECO:0000313" key="3">
    <source>
        <dbReference type="Proteomes" id="UP000678679"/>
    </source>
</evidence>
<name>A0AAX1N632_9BACT</name>
<feature type="domain" description="Transcription regulator PadR N-terminal" evidence="1">
    <location>
        <begin position="15"/>
        <end position="86"/>
    </location>
</feature>